<dbReference type="Proteomes" id="UP000041254">
    <property type="component" value="Unassembled WGS sequence"/>
</dbReference>
<dbReference type="PhylomeDB" id="A0A0G4ER71"/>
<dbReference type="PANTHER" id="PTHR23222">
    <property type="entry name" value="PROHIBITIN"/>
    <property type="match status" value="1"/>
</dbReference>
<gene>
    <name evidence="4" type="ORF">Vbra_12927</name>
</gene>
<evidence type="ECO:0000313" key="5">
    <source>
        <dbReference type="Proteomes" id="UP000041254"/>
    </source>
</evidence>
<sequence>MAEKVLTNTARLGLAAGSLGLIPYFCLYNVDGGERCVMFNRFGGVSNKVTGEGTHFKIPWFQVPFIYDIRVRPKVISTTTGTKDLQTVSLSLRLLFRPLVDRLPVLHKTLGPDYDERVLLSIGNEILKAVVAQYNAESLLTQRDKVSRDVRDAITERAKAFDIILDDVAITHLSYGKEFSKAIEEKQVAEQEAERVKFIVAKAEQERLAAVVRAEGEAEAAEMISKALKEHGTGLIEVRRIDTAKDIAETLAKSRNVMYVPSGQNILFNLGMPGGGGGGQAS</sequence>
<dbReference type="InterPro" id="IPR000163">
    <property type="entry name" value="Prohibitin"/>
</dbReference>
<dbReference type="OMA" id="YEFRLVT"/>
<dbReference type="PANTHER" id="PTHR23222:SF0">
    <property type="entry name" value="PROHIBITIN 1"/>
    <property type="match status" value="1"/>
</dbReference>
<keyword evidence="5" id="KW-1185">Reference proteome</keyword>
<dbReference type="AlphaFoldDB" id="A0A0G4ER71"/>
<dbReference type="FunCoup" id="A0A0G4ER71">
    <property type="interactions" value="408"/>
</dbReference>
<dbReference type="InParanoid" id="A0A0G4ER71"/>
<reference evidence="4 5" key="1">
    <citation type="submission" date="2014-11" db="EMBL/GenBank/DDBJ databases">
        <authorList>
            <person name="Zhu J."/>
            <person name="Qi W."/>
            <person name="Song R."/>
        </authorList>
    </citation>
    <scope>NUCLEOTIDE SEQUENCE [LARGE SCALE GENOMIC DNA]</scope>
</reference>
<dbReference type="FunFam" id="3.30.479.30:FF:000001">
    <property type="entry name" value="Prohibitin 2"/>
    <property type="match status" value="1"/>
</dbReference>
<keyword evidence="2" id="KW-0496">Mitochondrion</keyword>
<dbReference type="VEuPathDB" id="CryptoDB:Vbra_12927"/>
<dbReference type="GO" id="GO:0005743">
    <property type="term" value="C:mitochondrial inner membrane"/>
    <property type="evidence" value="ECO:0007669"/>
    <property type="project" value="UniProtKB-SubCell"/>
</dbReference>
<name>A0A0G4ER71_VITBC</name>
<keyword evidence="2" id="KW-0999">Mitochondrion inner membrane</keyword>
<feature type="domain" description="Band 7" evidence="3">
    <location>
        <begin position="26"/>
        <end position="187"/>
    </location>
</feature>
<dbReference type="SMART" id="SM00244">
    <property type="entry name" value="PHB"/>
    <property type="match status" value="1"/>
</dbReference>
<accession>A0A0G4ER71</accession>
<dbReference type="EMBL" id="CDMY01000298">
    <property type="protein sequence ID" value="CEM00743.1"/>
    <property type="molecule type" value="Genomic_DNA"/>
</dbReference>
<dbReference type="Gene3D" id="3.30.479.30">
    <property type="entry name" value="Band 7 domain"/>
    <property type="match status" value="1"/>
</dbReference>
<dbReference type="PRINTS" id="PR00679">
    <property type="entry name" value="PROHIBITIN"/>
</dbReference>
<keyword evidence="2" id="KW-0472">Membrane</keyword>
<evidence type="ECO:0000256" key="1">
    <source>
        <dbReference type="ARBA" id="ARBA00009658"/>
    </source>
</evidence>
<organism evidence="4 5">
    <name type="scientific">Vitrella brassicaformis (strain CCMP3155)</name>
    <dbReference type="NCBI Taxonomy" id="1169540"/>
    <lineage>
        <taxon>Eukaryota</taxon>
        <taxon>Sar</taxon>
        <taxon>Alveolata</taxon>
        <taxon>Colpodellida</taxon>
        <taxon>Vitrellaceae</taxon>
        <taxon>Vitrella</taxon>
    </lineage>
</organism>
<dbReference type="OrthoDB" id="275637at2759"/>
<dbReference type="InterPro" id="IPR036013">
    <property type="entry name" value="Band_7/SPFH_dom_sf"/>
</dbReference>
<dbReference type="STRING" id="1169540.A0A0G4ER71"/>
<comment type="subcellular location">
    <subcellularLocation>
        <location evidence="2">Mitochondrion inner membrane</location>
    </subcellularLocation>
</comment>
<comment type="similarity">
    <text evidence="1 2">Belongs to the prohibitin family.</text>
</comment>
<proteinExistence type="inferred from homology"/>
<dbReference type="InterPro" id="IPR001107">
    <property type="entry name" value="Band_7"/>
</dbReference>
<dbReference type="GO" id="GO:0007005">
    <property type="term" value="P:mitochondrion organization"/>
    <property type="evidence" value="ECO:0007669"/>
    <property type="project" value="TreeGrafter"/>
</dbReference>
<evidence type="ECO:0000259" key="3">
    <source>
        <dbReference type="SMART" id="SM00244"/>
    </source>
</evidence>
<dbReference type="SUPFAM" id="SSF117892">
    <property type="entry name" value="Band 7/SPFH domain"/>
    <property type="match status" value="1"/>
</dbReference>
<protein>
    <recommendedName>
        <fullName evidence="2">Prohibitin</fullName>
    </recommendedName>
</protein>
<dbReference type="CDD" id="cd03401">
    <property type="entry name" value="SPFH_prohibitin"/>
    <property type="match status" value="1"/>
</dbReference>
<evidence type="ECO:0000256" key="2">
    <source>
        <dbReference type="RuleBase" id="RU366048"/>
    </source>
</evidence>
<dbReference type="Pfam" id="PF01145">
    <property type="entry name" value="Band_7"/>
    <property type="match status" value="1"/>
</dbReference>
<evidence type="ECO:0000313" key="4">
    <source>
        <dbReference type="EMBL" id="CEM00743.1"/>
    </source>
</evidence>